<organism evidence="9 10">
    <name type="scientific">Dielma fastidiosa</name>
    <dbReference type="NCBI Taxonomy" id="1034346"/>
    <lineage>
        <taxon>Bacteria</taxon>
        <taxon>Bacillati</taxon>
        <taxon>Bacillota</taxon>
        <taxon>Erysipelotrichia</taxon>
        <taxon>Erysipelotrichales</taxon>
        <taxon>Erysipelotrichaceae</taxon>
        <taxon>Dielma</taxon>
    </lineage>
</organism>
<name>A0A318KYF2_9FIRM</name>
<evidence type="ECO:0000313" key="8">
    <source>
        <dbReference type="EMBL" id="MDY5167298.1"/>
    </source>
</evidence>
<dbReference type="Pfam" id="PF01895">
    <property type="entry name" value="PhoU"/>
    <property type="match status" value="2"/>
</dbReference>
<sequence>MDIKGFLTLFGGLALFLYGMKMMSDGLEAAAGDRLQLILEKLTSNRIVGVLVGAGITAVIQSSSATTVMVVGFVNAGMMTLKQAVWIIMGANIGTTVTGLLIALDIGAIAPLFAFIGVVLITFIKKEKVQDIGEIIAGLGILFIGMDMMGAAMLPLRESPSFIALMTTVENPLLGILIGLVFTAVIQSSSASIGILQALAASGLIPLHSAAFILFGQNIGTCITAFLASLSANRNAKRTTIVHLLFNVIGTVIFVLLCLATPLISIIGRLTPDNPMAQIANLHILFNVTTTLILLPFGVKLAELAMVILPVHNDEKEDLLKPLYLDDQHLGSVAIATAQLKKEIVHMFEIVRRNVDYIFEALDPKVRFQKEKIERNEAKINALNIEITDFVAKACTLEMSAADSIKINSYFKISNDLERIDDHVMNLKEYMEFYLNKEVDFDEEIQAQLKELYLLLKECLMKLGEESFFDYEDKYELIERDEQKMDDLTFYYREKQVNDLRSKQCSAKTVVTYSEMLTDIERMSDHLLNIAQECNGSRISLKIDD</sequence>
<dbReference type="NCBIfam" id="TIGR00704">
    <property type="entry name" value="NaPi_cotrn_rel"/>
    <property type="match status" value="1"/>
</dbReference>
<dbReference type="GO" id="GO:0005436">
    <property type="term" value="F:sodium:phosphate symporter activity"/>
    <property type="evidence" value="ECO:0007669"/>
    <property type="project" value="InterPro"/>
</dbReference>
<comment type="caution">
    <text evidence="9">The sequence shown here is derived from an EMBL/GenBank/DDBJ whole genome shotgun (WGS) entry which is preliminary data.</text>
</comment>
<feature type="domain" description="PhoU" evidence="7">
    <location>
        <begin position="466"/>
        <end position="532"/>
    </location>
</feature>
<keyword evidence="4 6" id="KW-1133">Transmembrane helix</keyword>
<feature type="transmembrane region" description="Helical" evidence="6">
    <location>
        <begin position="244"/>
        <end position="267"/>
    </location>
</feature>
<feature type="transmembrane region" description="Helical" evidence="6">
    <location>
        <begin position="136"/>
        <end position="156"/>
    </location>
</feature>
<feature type="domain" description="PhoU" evidence="7">
    <location>
        <begin position="344"/>
        <end position="429"/>
    </location>
</feature>
<keyword evidence="10" id="KW-1185">Reference proteome</keyword>
<feature type="transmembrane region" description="Helical" evidence="6">
    <location>
        <begin position="279"/>
        <end position="299"/>
    </location>
</feature>
<dbReference type="GO" id="GO:0044341">
    <property type="term" value="P:sodium-dependent phosphate transport"/>
    <property type="evidence" value="ECO:0007669"/>
    <property type="project" value="InterPro"/>
</dbReference>
<dbReference type="SUPFAM" id="SSF109755">
    <property type="entry name" value="PhoU-like"/>
    <property type="match status" value="1"/>
</dbReference>
<feature type="transmembrane region" description="Helical" evidence="6">
    <location>
        <begin position="84"/>
        <end position="102"/>
    </location>
</feature>
<keyword evidence="2" id="KW-1003">Cell membrane</keyword>
<feature type="transmembrane region" description="Helical" evidence="6">
    <location>
        <begin position="176"/>
        <end position="199"/>
    </location>
</feature>
<dbReference type="EMBL" id="QJKH01000008">
    <property type="protein sequence ID" value="PXX78263.1"/>
    <property type="molecule type" value="Genomic_DNA"/>
</dbReference>
<dbReference type="InterPro" id="IPR003841">
    <property type="entry name" value="Na/Pi_transpt"/>
</dbReference>
<dbReference type="AlphaFoldDB" id="A0A318KYF2"/>
<gene>
    <name evidence="9" type="ORF">DES51_108191</name>
    <name evidence="8" type="ORF">MQE39_04095</name>
</gene>
<dbReference type="OrthoDB" id="9763003at2"/>
<dbReference type="Proteomes" id="UP000247612">
    <property type="component" value="Unassembled WGS sequence"/>
</dbReference>
<dbReference type="Pfam" id="PF02690">
    <property type="entry name" value="Na_Pi_cotrans"/>
    <property type="match status" value="2"/>
</dbReference>
<dbReference type="NCBIfam" id="NF037997">
    <property type="entry name" value="Na_Pi_symport"/>
    <property type="match status" value="1"/>
</dbReference>
<dbReference type="InterPro" id="IPR038078">
    <property type="entry name" value="PhoU-like_sf"/>
</dbReference>
<evidence type="ECO:0000256" key="2">
    <source>
        <dbReference type="ARBA" id="ARBA00022475"/>
    </source>
</evidence>
<evidence type="ECO:0000313" key="9">
    <source>
        <dbReference type="EMBL" id="PXX78263.1"/>
    </source>
</evidence>
<dbReference type="PANTHER" id="PTHR10010:SF46">
    <property type="entry name" value="SODIUM-DEPENDENT PHOSPHATE TRANSPORT PROTEIN 2B"/>
    <property type="match status" value="1"/>
</dbReference>
<dbReference type="InterPro" id="IPR026022">
    <property type="entry name" value="PhoU_dom"/>
</dbReference>
<dbReference type="EMBL" id="JALDAW010000011">
    <property type="protein sequence ID" value="MDY5167298.1"/>
    <property type="molecule type" value="Genomic_DNA"/>
</dbReference>
<dbReference type="PANTHER" id="PTHR10010">
    <property type="entry name" value="SOLUTE CARRIER FAMILY 34 SODIUM PHOSPHATE , MEMBER 2-RELATED"/>
    <property type="match status" value="1"/>
</dbReference>
<comment type="subcellular location">
    <subcellularLocation>
        <location evidence="1">Cell membrane</location>
        <topology evidence="1">Multi-pass membrane protein</topology>
    </subcellularLocation>
</comment>
<dbReference type="Gene3D" id="1.20.58.220">
    <property type="entry name" value="Phosphate transport system protein phou homolog 2, domain 2"/>
    <property type="match status" value="1"/>
</dbReference>
<evidence type="ECO:0000256" key="3">
    <source>
        <dbReference type="ARBA" id="ARBA00022692"/>
    </source>
</evidence>
<dbReference type="GO" id="GO:0005886">
    <property type="term" value="C:plasma membrane"/>
    <property type="evidence" value="ECO:0007669"/>
    <property type="project" value="UniProtKB-SubCell"/>
</dbReference>
<reference evidence="9 10" key="1">
    <citation type="submission" date="2018-05" db="EMBL/GenBank/DDBJ databases">
        <title>Genomic Encyclopedia of Type Strains, Phase IV (KMG-IV): sequencing the most valuable type-strain genomes for metagenomic binning, comparative biology and taxonomic classification.</title>
        <authorList>
            <person name="Goeker M."/>
        </authorList>
    </citation>
    <scope>NUCLEOTIDE SEQUENCE [LARGE SCALE GENOMIC DNA]</scope>
    <source>
        <strain evidence="9 10">JC118</strain>
    </source>
</reference>
<evidence type="ECO:0000259" key="7">
    <source>
        <dbReference type="Pfam" id="PF01895"/>
    </source>
</evidence>
<evidence type="ECO:0000256" key="5">
    <source>
        <dbReference type="ARBA" id="ARBA00023136"/>
    </source>
</evidence>
<proteinExistence type="predicted"/>
<dbReference type="InterPro" id="IPR004633">
    <property type="entry name" value="NaPi_cotrn-rel/YqeW-like"/>
</dbReference>
<feature type="transmembrane region" description="Helical" evidence="6">
    <location>
        <begin position="211"/>
        <end position="232"/>
    </location>
</feature>
<evidence type="ECO:0000313" key="10">
    <source>
        <dbReference type="Proteomes" id="UP000247612"/>
    </source>
</evidence>
<keyword evidence="5 6" id="KW-0472">Membrane</keyword>
<protein>
    <submittedName>
        <fullName evidence="8">Na/Pi cotransporter family protein</fullName>
    </submittedName>
    <submittedName>
        <fullName evidence="9">Phosphate:Na+ symporter</fullName>
    </submittedName>
</protein>
<evidence type="ECO:0000256" key="4">
    <source>
        <dbReference type="ARBA" id="ARBA00022989"/>
    </source>
</evidence>
<accession>A0A318KYF2</accession>
<feature type="transmembrane region" description="Helical" evidence="6">
    <location>
        <begin position="108"/>
        <end position="124"/>
    </location>
</feature>
<feature type="transmembrane region" description="Helical" evidence="6">
    <location>
        <begin position="48"/>
        <end position="72"/>
    </location>
</feature>
<dbReference type="STRING" id="1034346.GCA_000313565_00407"/>
<dbReference type="Proteomes" id="UP001276902">
    <property type="component" value="Unassembled WGS sequence"/>
</dbReference>
<evidence type="ECO:0000256" key="6">
    <source>
        <dbReference type="SAM" id="Phobius"/>
    </source>
</evidence>
<evidence type="ECO:0000256" key="1">
    <source>
        <dbReference type="ARBA" id="ARBA00004651"/>
    </source>
</evidence>
<dbReference type="RefSeq" id="WP_022936711.1">
    <property type="nucleotide sequence ID" value="NZ_BAABZA010000001.1"/>
</dbReference>
<reference evidence="8" key="2">
    <citation type="submission" date="2022-03" db="EMBL/GenBank/DDBJ databases">
        <title>First case of bacteraemia caused by Dielma fastidiosa in a patient hospitalised with diverticulitis.</title>
        <authorList>
            <person name="Forman-Ankjaer B."/>
            <person name="Hvid-Jensen F."/>
            <person name="Kobel C.M."/>
            <person name="Greve T."/>
        </authorList>
    </citation>
    <scope>NUCLEOTIDE SEQUENCE</scope>
    <source>
        <strain evidence="8">AUH_DF_2021</strain>
    </source>
</reference>
<keyword evidence="3 6" id="KW-0812">Transmembrane</keyword>